<sequence length="366" mass="39508">MACGLSYPRPAATLATVAHLSQADGGPYFLGRFDTTDPNGPRFAWSGSSIFARFTGTGISVTLNELTQPTSFGAGQEAEGNEYDVVIDGGKPTLLAPHFGRGTYLLAGGLSSTSHSVMLTKRTEAFVGTAQFLGFTVQGEPLAAPRPLMVDRRIEIIGDSISCGYGVLGVNSDCHFSPATQNAAQAYGYLVAQQLQAEVHDNCWSGKGVYRNIDNSSTNTMLDLWQLSLPGDIKTTWEFSTWQPQVVVINLGTNDFSQSVPDALAFEDAYRRLVAQVREKYPNALIFCALGPLMSDTYPVGQKALSTARKYIRSVVKSSRDAKVFFIEFPMQGTEVGCGYHPNVDTQAAMAAQLAKAIRAKTGWTK</sequence>
<proteinExistence type="predicted"/>
<dbReference type="GO" id="GO:0052689">
    <property type="term" value="F:carboxylic ester hydrolase activity"/>
    <property type="evidence" value="ECO:0007669"/>
    <property type="project" value="InterPro"/>
</dbReference>
<name>A0A6G1KU06_9PEZI</name>
<dbReference type="InterPro" id="IPR037461">
    <property type="entry name" value="CtCE2-like_dom"/>
</dbReference>
<feature type="domain" description="Carbohydrate esterase 2 N-terminal" evidence="2">
    <location>
        <begin position="29"/>
        <end position="145"/>
    </location>
</feature>
<dbReference type="AlphaFoldDB" id="A0A6G1KU06"/>
<dbReference type="InterPro" id="IPR013830">
    <property type="entry name" value="SGNH_hydro"/>
</dbReference>
<keyword evidence="4" id="KW-1185">Reference proteome</keyword>
<dbReference type="Gene3D" id="2.60.120.260">
    <property type="entry name" value="Galactose-binding domain-like"/>
    <property type="match status" value="1"/>
</dbReference>
<dbReference type="InterPro" id="IPR052762">
    <property type="entry name" value="PCW_deacetylase/CE"/>
</dbReference>
<evidence type="ECO:0000259" key="1">
    <source>
        <dbReference type="Pfam" id="PF13472"/>
    </source>
</evidence>
<dbReference type="Pfam" id="PF13472">
    <property type="entry name" value="Lipase_GDSL_2"/>
    <property type="match status" value="1"/>
</dbReference>
<organism evidence="3 4">
    <name type="scientific">Teratosphaeria nubilosa</name>
    <dbReference type="NCBI Taxonomy" id="161662"/>
    <lineage>
        <taxon>Eukaryota</taxon>
        <taxon>Fungi</taxon>
        <taxon>Dikarya</taxon>
        <taxon>Ascomycota</taxon>
        <taxon>Pezizomycotina</taxon>
        <taxon>Dothideomycetes</taxon>
        <taxon>Dothideomycetidae</taxon>
        <taxon>Mycosphaerellales</taxon>
        <taxon>Teratosphaeriaceae</taxon>
        <taxon>Teratosphaeria</taxon>
    </lineage>
</organism>
<accession>A0A6G1KU06</accession>
<dbReference type="EMBL" id="ML995937">
    <property type="protein sequence ID" value="KAF2764153.1"/>
    <property type="molecule type" value="Genomic_DNA"/>
</dbReference>
<evidence type="ECO:0000313" key="4">
    <source>
        <dbReference type="Proteomes" id="UP000799436"/>
    </source>
</evidence>
<dbReference type="Proteomes" id="UP000799436">
    <property type="component" value="Unassembled WGS sequence"/>
</dbReference>
<dbReference type="InterPro" id="IPR036514">
    <property type="entry name" value="SGNH_hydro_sf"/>
</dbReference>
<dbReference type="SUPFAM" id="SSF52266">
    <property type="entry name" value="SGNH hydrolase"/>
    <property type="match status" value="1"/>
</dbReference>
<dbReference type="CDD" id="cd01831">
    <property type="entry name" value="Endoglucanase_E_like"/>
    <property type="match status" value="1"/>
</dbReference>
<dbReference type="InterPro" id="IPR040794">
    <property type="entry name" value="CE2_N"/>
</dbReference>
<dbReference type="Gene3D" id="3.40.50.1110">
    <property type="entry name" value="SGNH hydrolase"/>
    <property type="match status" value="1"/>
</dbReference>
<evidence type="ECO:0008006" key="5">
    <source>
        <dbReference type="Google" id="ProtNLM"/>
    </source>
</evidence>
<dbReference type="PANTHER" id="PTHR37834">
    <property type="entry name" value="GDSL-LIKE LIPASE/ACYLHYDROLASE DOMAIN PROTEIN (AFU_ORTHOLOGUE AFUA_2G00620)"/>
    <property type="match status" value="1"/>
</dbReference>
<evidence type="ECO:0000313" key="3">
    <source>
        <dbReference type="EMBL" id="KAF2764153.1"/>
    </source>
</evidence>
<evidence type="ECO:0000259" key="2">
    <source>
        <dbReference type="Pfam" id="PF17996"/>
    </source>
</evidence>
<feature type="domain" description="SGNH hydrolase-type esterase" evidence="1">
    <location>
        <begin position="157"/>
        <end position="345"/>
    </location>
</feature>
<gene>
    <name evidence="3" type="ORF">EJ03DRAFT_321736</name>
</gene>
<dbReference type="OrthoDB" id="426133at2759"/>
<dbReference type="Pfam" id="PF17996">
    <property type="entry name" value="CE2_N"/>
    <property type="match status" value="1"/>
</dbReference>
<protein>
    <recommendedName>
        <fullName evidence="5">Endoglucanase E</fullName>
    </recommendedName>
</protein>
<reference evidence="3" key="1">
    <citation type="journal article" date="2020" name="Stud. Mycol.">
        <title>101 Dothideomycetes genomes: a test case for predicting lifestyles and emergence of pathogens.</title>
        <authorList>
            <person name="Haridas S."/>
            <person name="Albert R."/>
            <person name="Binder M."/>
            <person name="Bloem J."/>
            <person name="Labutti K."/>
            <person name="Salamov A."/>
            <person name="Andreopoulos B."/>
            <person name="Baker S."/>
            <person name="Barry K."/>
            <person name="Bills G."/>
            <person name="Bluhm B."/>
            <person name="Cannon C."/>
            <person name="Castanera R."/>
            <person name="Culley D."/>
            <person name="Daum C."/>
            <person name="Ezra D."/>
            <person name="Gonzalez J."/>
            <person name="Henrissat B."/>
            <person name="Kuo A."/>
            <person name="Liang C."/>
            <person name="Lipzen A."/>
            <person name="Lutzoni F."/>
            <person name="Magnuson J."/>
            <person name="Mondo S."/>
            <person name="Nolan M."/>
            <person name="Ohm R."/>
            <person name="Pangilinan J."/>
            <person name="Park H.-J."/>
            <person name="Ramirez L."/>
            <person name="Alfaro M."/>
            <person name="Sun H."/>
            <person name="Tritt A."/>
            <person name="Yoshinaga Y."/>
            <person name="Zwiers L.-H."/>
            <person name="Turgeon B."/>
            <person name="Goodwin S."/>
            <person name="Spatafora J."/>
            <person name="Crous P."/>
            <person name="Grigoriev I."/>
        </authorList>
    </citation>
    <scope>NUCLEOTIDE SEQUENCE</scope>
    <source>
        <strain evidence="3">CBS 116005</strain>
    </source>
</reference>
<dbReference type="PANTHER" id="PTHR37834:SF2">
    <property type="entry name" value="ESTERASE, SGNH HYDROLASE-TYPE"/>
    <property type="match status" value="1"/>
</dbReference>